<keyword evidence="4 6" id="KW-0472">Membrane</keyword>
<dbReference type="Gene3D" id="1.20.58.340">
    <property type="entry name" value="Magnesium transport protein CorA, transmembrane region"/>
    <property type="match status" value="1"/>
</dbReference>
<keyword evidence="8" id="KW-1185">Reference proteome</keyword>
<evidence type="ECO:0000256" key="2">
    <source>
        <dbReference type="ARBA" id="ARBA00022692"/>
    </source>
</evidence>
<feature type="region of interest" description="Disordered" evidence="5">
    <location>
        <begin position="1"/>
        <end position="27"/>
    </location>
</feature>
<dbReference type="SUPFAM" id="SSF144083">
    <property type="entry name" value="Magnesium transport protein CorA, transmembrane region"/>
    <property type="match status" value="1"/>
</dbReference>
<dbReference type="AlphaFoldDB" id="A0A8E2JUL0"/>
<keyword evidence="3 6" id="KW-1133">Transmembrane helix</keyword>
<gene>
    <name evidence="7" type="ORF">AOQ84DRAFT_337839</name>
</gene>
<comment type="subcellular location">
    <subcellularLocation>
        <location evidence="1">Membrane</location>
        <topology evidence="1">Multi-pass membrane protein</topology>
    </subcellularLocation>
</comment>
<protein>
    <submittedName>
        <fullName evidence="7">Uncharacterized protein</fullName>
    </submittedName>
</protein>
<evidence type="ECO:0000256" key="5">
    <source>
        <dbReference type="SAM" id="MobiDB-lite"/>
    </source>
</evidence>
<evidence type="ECO:0000256" key="6">
    <source>
        <dbReference type="SAM" id="Phobius"/>
    </source>
</evidence>
<evidence type="ECO:0000313" key="8">
    <source>
        <dbReference type="Proteomes" id="UP000250140"/>
    </source>
</evidence>
<accession>A0A8E2JUL0</accession>
<dbReference type="InterPro" id="IPR045863">
    <property type="entry name" value="CorA_TM1_TM2"/>
</dbReference>
<name>A0A8E2JUL0_9PEZI</name>
<dbReference type="Proteomes" id="UP000250140">
    <property type="component" value="Unassembled WGS sequence"/>
</dbReference>
<feature type="transmembrane region" description="Helical" evidence="6">
    <location>
        <begin position="429"/>
        <end position="452"/>
    </location>
</feature>
<evidence type="ECO:0000256" key="3">
    <source>
        <dbReference type="ARBA" id="ARBA00022989"/>
    </source>
</evidence>
<sequence>MTDSTRAQTQYRSFEDDDSEQEAEEVKSDQWDFSNLFGFETSIAELERASWTFPKKTKLISLSEENFAEFLSEDQESRGAVFKLLYVPWEPVSSRTPYYVRLAFPWPQTVSARERQEDWITNEHPNLWQNGSGGSAYLTAGERIGFILQTPRDGGPFCSLSLLQKASTTGYPAEPGSRGLYVADNMFDIRYLLSGQAYAKDYVPRIRDFMILPVRILQEQVIYNRDELFKLIKQVNEVETRIAAGNVPPNAEADNRILNKLSLAHLILHQRWNFALELGGNMLRYFDAIANRSLSPGFEYSKIMREEVERQIRYSEQARYDSENLPRRIRNQSKAIFSIIAQRDNQISIEISKSSRKIAEESRRDNQLNIQIAKSSARIAEESRRDSASMKTIAVLTLIFLPGTSIASIFSMTMFTWNASQGQPVVSKYIWVYFVITIPITLFILLAWLWWFKRSQRTHQQRWADIENALELNDFSGLHIDGNLTPDTGDRHRWQ</sequence>
<dbReference type="OrthoDB" id="2830640at2759"/>
<organism evidence="7 8">
    <name type="scientific">Glonium stellatum</name>
    <dbReference type="NCBI Taxonomy" id="574774"/>
    <lineage>
        <taxon>Eukaryota</taxon>
        <taxon>Fungi</taxon>
        <taxon>Dikarya</taxon>
        <taxon>Ascomycota</taxon>
        <taxon>Pezizomycotina</taxon>
        <taxon>Dothideomycetes</taxon>
        <taxon>Pleosporomycetidae</taxon>
        <taxon>Gloniales</taxon>
        <taxon>Gloniaceae</taxon>
        <taxon>Glonium</taxon>
    </lineage>
</organism>
<reference evidence="7 8" key="1">
    <citation type="journal article" date="2016" name="Nat. Commun.">
        <title>Ectomycorrhizal ecology is imprinted in the genome of the dominant symbiotic fungus Cenococcum geophilum.</title>
        <authorList>
            <consortium name="DOE Joint Genome Institute"/>
            <person name="Peter M."/>
            <person name="Kohler A."/>
            <person name="Ohm R.A."/>
            <person name="Kuo A."/>
            <person name="Krutzmann J."/>
            <person name="Morin E."/>
            <person name="Arend M."/>
            <person name="Barry K.W."/>
            <person name="Binder M."/>
            <person name="Choi C."/>
            <person name="Clum A."/>
            <person name="Copeland A."/>
            <person name="Grisel N."/>
            <person name="Haridas S."/>
            <person name="Kipfer T."/>
            <person name="LaButti K."/>
            <person name="Lindquist E."/>
            <person name="Lipzen A."/>
            <person name="Maire R."/>
            <person name="Meier B."/>
            <person name="Mihaltcheva S."/>
            <person name="Molinier V."/>
            <person name="Murat C."/>
            <person name="Poggeler S."/>
            <person name="Quandt C.A."/>
            <person name="Sperisen C."/>
            <person name="Tritt A."/>
            <person name="Tisserant E."/>
            <person name="Crous P.W."/>
            <person name="Henrissat B."/>
            <person name="Nehls U."/>
            <person name="Egli S."/>
            <person name="Spatafora J.W."/>
            <person name="Grigoriev I.V."/>
            <person name="Martin F.M."/>
        </authorList>
    </citation>
    <scope>NUCLEOTIDE SEQUENCE [LARGE SCALE GENOMIC DNA]</scope>
    <source>
        <strain evidence="7 8">CBS 207.34</strain>
    </source>
</reference>
<dbReference type="EMBL" id="KV749298">
    <property type="protein sequence ID" value="OCL10169.1"/>
    <property type="molecule type" value="Genomic_DNA"/>
</dbReference>
<feature type="compositionally biased region" description="Polar residues" evidence="5">
    <location>
        <begin position="1"/>
        <end position="12"/>
    </location>
</feature>
<feature type="transmembrane region" description="Helical" evidence="6">
    <location>
        <begin position="393"/>
        <end position="417"/>
    </location>
</feature>
<dbReference type="GO" id="GO:0016020">
    <property type="term" value="C:membrane"/>
    <property type="evidence" value="ECO:0007669"/>
    <property type="project" value="UniProtKB-SubCell"/>
</dbReference>
<evidence type="ECO:0000256" key="4">
    <source>
        <dbReference type="ARBA" id="ARBA00023136"/>
    </source>
</evidence>
<evidence type="ECO:0000313" key="7">
    <source>
        <dbReference type="EMBL" id="OCL10169.1"/>
    </source>
</evidence>
<evidence type="ECO:0000256" key="1">
    <source>
        <dbReference type="ARBA" id="ARBA00004141"/>
    </source>
</evidence>
<proteinExistence type="predicted"/>
<keyword evidence="2 6" id="KW-0812">Transmembrane</keyword>